<feature type="signal peptide" evidence="1">
    <location>
        <begin position="1"/>
        <end position="19"/>
    </location>
</feature>
<dbReference type="EMBL" id="ABJB010150604">
    <property type="status" value="NOT_ANNOTATED_CDS"/>
    <property type="molecule type" value="Genomic_DNA"/>
</dbReference>
<organism>
    <name type="scientific">Ixodes scapularis</name>
    <name type="common">Black-legged tick</name>
    <name type="synonym">Deer tick</name>
    <dbReference type="NCBI Taxonomy" id="6945"/>
    <lineage>
        <taxon>Eukaryota</taxon>
        <taxon>Metazoa</taxon>
        <taxon>Ecdysozoa</taxon>
        <taxon>Arthropoda</taxon>
        <taxon>Chelicerata</taxon>
        <taxon>Arachnida</taxon>
        <taxon>Acari</taxon>
        <taxon>Parasitiformes</taxon>
        <taxon>Ixodida</taxon>
        <taxon>Ixodoidea</taxon>
        <taxon>Ixodidae</taxon>
        <taxon>Ixodinae</taxon>
        <taxon>Ixodes</taxon>
    </lineage>
</organism>
<accession>B7PX21</accession>
<protein>
    <submittedName>
        <fullName evidence="2 3">Hebreain, putative</fullName>
    </submittedName>
</protein>
<evidence type="ECO:0000313" key="2">
    <source>
        <dbReference type="EMBL" id="EEC11143.1"/>
    </source>
</evidence>
<evidence type="ECO:0000256" key="1">
    <source>
        <dbReference type="SAM" id="SignalP"/>
    </source>
</evidence>
<dbReference type="EMBL" id="ABJB010883007">
    <property type="status" value="NOT_ANNOTATED_CDS"/>
    <property type="molecule type" value="Genomic_DNA"/>
</dbReference>
<reference evidence="2 4" key="1">
    <citation type="submission" date="2008-03" db="EMBL/GenBank/DDBJ databases">
        <title>Annotation of Ixodes scapularis.</title>
        <authorList>
            <consortium name="Ixodes scapularis Genome Project Consortium"/>
            <person name="Caler E."/>
            <person name="Hannick L.I."/>
            <person name="Bidwell S."/>
            <person name="Joardar V."/>
            <person name="Thiagarajan M."/>
            <person name="Amedeo P."/>
            <person name="Galinsky K.J."/>
            <person name="Schobel S."/>
            <person name="Inman J."/>
            <person name="Hostetler J."/>
            <person name="Miller J."/>
            <person name="Hammond M."/>
            <person name="Megy K."/>
            <person name="Lawson D."/>
            <person name="Kodira C."/>
            <person name="Sutton G."/>
            <person name="Meyer J."/>
            <person name="Hill C.A."/>
            <person name="Birren B."/>
            <person name="Nene V."/>
            <person name="Collins F."/>
            <person name="Alarcon-Chaidez F."/>
            <person name="Wikel S."/>
            <person name="Strausberg R."/>
        </authorList>
    </citation>
    <scope>NUCLEOTIDE SEQUENCE [LARGE SCALE GENOMIC DNA]</scope>
    <source>
        <strain evidence="4">Wikel</strain>
        <strain evidence="2">Wikel colony</strain>
    </source>
</reference>
<keyword evidence="4" id="KW-1185">Reference proteome</keyword>
<name>B7PX21_IXOSC</name>
<dbReference type="EMBL" id="ABJB010293863">
    <property type="status" value="NOT_ANNOTATED_CDS"/>
    <property type="molecule type" value="Genomic_DNA"/>
</dbReference>
<evidence type="ECO:0000313" key="4">
    <source>
        <dbReference type="Proteomes" id="UP000001555"/>
    </source>
</evidence>
<keyword evidence="1" id="KW-0732">Signal</keyword>
<dbReference type="HOGENOM" id="CLU_170585_0_0_1"/>
<dbReference type="VEuPathDB" id="VectorBase:ISCW007490"/>
<dbReference type="EMBL" id="ABJB010994816">
    <property type="status" value="NOT_ANNOTATED_CDS"/>
    <property type="molecule type" value="Genomic_DNA"/>
</dbReference>
<dbReference type="EMBL" id="ABJB010693586">
    <property type="status" value="NOT_ANNOTATED_CDS"/>
    <property type="molecule type" value="Genomic_DNA"/>
</dbReference>
<dbReference type="Proteomes" id="UP000001555">
    <property type="component" value="Unassembled WGS sequence"/>
</dbReference>
<dbReference type="EMBL" id="ABJB010698201">
    <property type="status" value="NOT_ANNOTATED_CDS"/>
    <property type="molecule type" value="Genomic_DNA"/>
</dbReference>
<reference evidence="3" key="2">
    <citation type="submission" date="2020-05" db="UniProtKB">
        <authorList>
            <consortium name="EnsemblMetazoa"/>
        </authorList>
    </citation>
    <scope>IDENTIFICATION</scope>
    <source>
        <strain evidence="3">wikel</strain>
    </source>
</reference>
<gene>
    <name evidence="3" type="primary">8032631</name>
    <name evidence="2" type="ORF">IscW_ISCW007490</name>
</gene>
<dbReference type="VEuPathDB" id="VectorBase:ISCP_027729"/>
<dbReference type="Gene3D" id="1.10.150.440">
    <property type="match status" value="1"/>
</dbReference>
<dbReference type="AlphaFoldDB" id="B7PX21"/>
<dbReference type="EnsemblMetazoa" id="ISCW007490-RA">
    <property type="protein sequence ID" value="ISCW007490-PA"/>
    <property type="gene ID" value="ISCW007490"/>
</dbReference>
<dbReference type="EMBL" id="DS811257">
    <property type="protein sequence ID" value="EEC11143.1"/>
    <property type="molecule type" value="Genomic_DNA"/>
</dbReference>
<proteinExistence type="predicted"/>
<dbReference type="OrthoDB" id="6493950at2759"/>
<dbReference type="InParanoid" id="B7PX21"/>
<dbReference type="PaxDb" id="6945-B7PX21"/>
<evidence type="ECO:0000313" key="3">
    <source>
        <dbReference type="EnsemblMetazoa" id="ISCW007490-PA"/>
    </source>
</evidence>
<feature type="chain" id="PRO_5010826462" evidence="1">
    <location>
        <begin position="20"/>
        <end position="112"/>
    </location>
</feature>
<dbReference type="VEuPathDB" id="VectorBase:ISCI007490"/>
<sequence>MKFLLACYLHAVVIFVAFGLNWEHCEKNDLEIRTLLDCVESKVPFYLKAKLNETVKKLGCTEKLCAVRKVCGQADVEETLQQHFPAAEVGMLKRMASRCEHLGNLVYPGGDP</sequence>